<dbReference type="InterPro" id="IPR006073">
    <property type="entry name" value="GTP-bd"/>
</dbReference>
<dbReference type="GO" id="GO:0005525">
    <property type="term" value="F:GTP binding"/>
    <property type="evidence" value="ECO:0007669"/>
    <property type="project" value="InterPro"/>
</dbReference>
<gene>
    <name evidence="6" type="ORF">UA08_05480</name>
</gene>
<dbReference type="Gene3D" id="3.40.50.300">
    <property type="entry name" value="P-loop containing nucleotide triphosphate hydrolases"/>
    <property type="match status" value="1"/>
</dbReference>
<proteinExistence type="inferred from homology"/>
<organism evidence="6 7">
    <name type="scientific">Talaromyces atroroseus</name>
    <dbReference type="NCBI Taxonomy" id="1441469"/>
    <lineage>
        <taxon>Eukaryota</taxon>
        <taxon>Fungi</taxon>
        <taxon>Dikarya</taxon>
        <taxon>Ascomycota</taxon>
        <taxon>Pezizomycotina</taxon>
        <taxon>Eurotiomycetes</taxon>
        <taxon>Eurotiomycetidae</taxon>
        <taxon>Eurotiales</taxon>
        <taxon>Trichocomaceae</taxon>
        <taxon>Talaromyces</taxon>
        <taxon>Talaromyces sect. Trachyspermi</taxon>
    </lineage>
</organism>
<keyword evidence="2 3" id="KW-0067">ATP-binding</keyword>
<dbReference type="InterPro" id="IPR004396">
    <property type="entry name" value="ATPase_YchF/OLA1"/>
</dbReference>
<evidence type="ECO:0000256" key="1">
    <source>
        <dbReference type="ARBA" id="ARBA00022741"/>
    </source>
</evidence>
<feature type="binding site" evidence="3">
    <location>
        <position position="232"/>
    </location>
    <ligand>
        <name>ATP</name>
        <dbReference type="ChEBI" id="CHEBI:30616"/>
    </ligand>
</feature>
<dbReference type="SUPFAM" id="SSF52540">
    <property type="entry name" value="P-loop containing nucleoside triphosphate hydrolases"/>
    <property type="match status" value="1"/>
</dbReference>
<dbReference type="Gene3D" id="3.10.20.30">
    <property type="match status" value="1"/>
</dbReference>
<comment type="subunit">
    <text evidence="3">Monomer.</text>
</comment>
<dbReference type="InterPro" id="IPR027417">
    <property type="entry name" value="P-loop_NTPase"/>
</dbReference>
<dbReference type="InterPro" id="IPR041706">
    <property type="entry name" value="YchF_N"/>
</dbReference>
<evidence type="ECO:0000256" key="3">
    <source>
        <dbReference type="HAMAP-Rule" id="MF_03167"/>
    </source>
</evidence>
<dbReference type="FunFam" id="1.10.150.300:FF:000001">
    <property type="entry name" value="Ribosome-binding ATPase YchF"/>
    <property type="match status" value="1"/>
</dbReference>
<comment type="function">
    <text evidence="3">Hydrolyzes ATP, and can also hydrolyze GTP with lower efficiency. Has lower affinity for GTP.</text>
</comment>
<evidence type="ECO:0000313" key="6">
    <source>
        <dbReference type="EMBL" id="OKL58921.1"/>
    </source>
</evidence>
<protein>
    <recommendedName>
        <fullName evidence="3">Obg-like ATPase 1</fullName>
    </recommendedName>
</protein>
<dbReference type="GO" id="GO:0005524">
    <property type="term" value="F:ATP binding"/>
    <property type="evidence" value="ECO:0007669"/>
    <property type="project" value="UniProtKB-UniRule"/>
</dbReference>
<accession>A0A225ACQ3</accession>
<reference evidence="6 7" key="1">
    <citation type="submission" date="2015-06" db="EMBL/GenBank/DDBJ databases">
        <title>Talaromyces atroroseus IBT 11181 draft genome.</title>
        <authorList>
            <person name="Rasmussen K.B."/>
            <person name="Rasmussen S."/>
            <person name="Petersen B."/>
            <person name="Sicheritz-Ponten T."/>
            <person name="Mortensen U.H."/>
            <person name="Thrane U."/>
        </authorList>
    </citation>
    <scope>NUCLEOTIDE SEQUENCE [LARGE SCALE GENOMIC DNA]</scope>
    <source>
        <strain evidence="6 7">IBT 11181</strain>
    </source>
</reference>
<dbReference type="SUPFAM" id="SSF81271">
    <property type="entry name" value="TGS-like"/>
    <property type="match status" value="1"/>
</dbReference>
<dbReference type="PIRSF" id="PIRSF006641">
    <property type="entry name" value="CHP00092"/>
    <property type="match status" value="1"/>
</dbReference>
<keyword evidence="7" id="KW-1185">Reference proteome</keyword>
<comment type="subcellular location">
    <subcellularLocation>
        <location evidence="3">Cytoplasm</location>
    </subcellularLocation>
</comment>
<dbReference type="PANTHER" id="PTHR23305:SF11">
    <property type="entry name" value="OBG-LIKE ATPASE 1"/>
    <property type="match status" value="1"/>
</dbReference>
<dbReference type="InterPro" id="IPR012676">
    <property type="entry name" value="TGS-like"/>
</dbReference>
<dbReference type="STRING" id="1441469.A0A225ACQ3"/>
<keyword evidence="1 3" id="KW-0547">Nucleotide-binding</keyword>
<dbReference type="InterPro" id="IPR012675">
    <property type="entry name" value="Beta-grasp_dom_sf"/>
</dbReference>
<name>A0A225ACQ3_TALAT</name>
<feature type="binding site" evidence="3">
    <location>
        <begin position="30"/>
        <end position="35"/>
    </location>
    <ligand>
        <name>ATP</name>
        <dbReference type="ChEBI" id="CHEBI:30616"/>
    </ligand>
</feature>
<dbReference type="AlphaFoldDB" id="A0A225ACQ3"/>
<keyword evidence="3" id="KW-0378">Hydrolase</keyword>
<feature type="domain" description="TGS" evidence="5">
    <location>
        <begin position="306"/>
        <end position="389"/>
    </location>
</feature>
<dbReference type="GO" id="GO:0016887">
    <property type="term" value="F:ATP hydrolysis activity"/>
    <property type="evidence" value="ECO:0007669"/>
    <property type="project" value="UniProtKB-UniRule"/>
</dbReference>
<comment type="caution">
    <text evidence="6">The sequence shown here is derived from an EMBL/GenBank/DDBJ whole genome shotgun (WGS) entry which is preliminary data.</text>
</comment>
<dbReference type="InterPro" id="IPR004095">
    <property type="entry name" value="TGS"/>
</dbReference>
<dbReference type="NCBIfam" id="TIGR00092">
    <property type="entry name" value="redox-regulated ATPase YchF"/>
    <property type="match status" value="1"/>
</dbReference>
<dbReference type="GeneID" id="31005236"/>
<dbReference type="FunFam" id="3.10.20.30:FF:000001">
    <property type="entry name" value="Ribosome-binding ATPase YchF"/>
    <property type="match status" value="1"/>
</dbReference>
<sequence length="394" mass="43671">MPPKKEQVVEKVLLGRPGNNLKSGIVGLANVGKSTLFQAITKCSLGNPANFPYATIDPEEARVIVPDARYDWLCEQYKPKSRVPANLTVYDIAGLTRGASTGAGLGNSFLSHIRAVDAIFQVVRCFDDAEIIHVEGDVDPVRDLNIISEELRLKDIEFVEKALENLSKQTRRGGQSLEMKKLKEEEATVAKVLQWLKDGKDVRKGDWAPKEVEAINPLFLLTAKPVVYLVNLSEKDYLRQKNKHLPKIAEWVKEHATGDPIIPLSICFEERLTRFESEAEAEEECKKLGTKSALPKVIVTMRNALNLGSFFTCGSDEVRQWTIRKGTKAPQAAGVIHTDFEKTFIQAIVFNYNTLKEYGDEASVKAAGKVMTKGKEYVVDDGDILLIKAGAAKG</sequence>
<dbReference type="Gene3D" id="1.10.150.300">
    <property type="entry name" value="TGS-like domain"/>
    <property type="match status" value="1"/>
</dbReference>
<comment type="similarity">
    <text evidence="3">Belongs to the TRAFAC class OBG-HflX-like GTPase superfamily. OBG GTPase family. YchF/OLA1 subfamily.</text>
</comment>
<dbReference type="InterPro" id="IPR013029">
    <property type="entry name" value="YchF_C"/>
</dbReference>
<dbReference type="OrthoDB" id="424823at2759"/>
<evidence type="ECO:0000313" key="7">
    <source>
        <dbReference type="Proteomes" id="UP000214365"/>
    </source>
</evidence>
<dbReference type="PANTHER" id="PTHR23305">
    <property type="entry name" value="OBG GTPASE FAMILY"/>
    <property type="match status" value="1"/>
</dbReference>
<dbReference type="HAMAP" id="MF_00944">
    <property type="entry name" value="YchF_OLA1_ATPase"/>
    <property type="match status" value="1"/>
</dbReference>
<evidence type="ECO:0000259" key="5">
    <source>
        <dbReference type="PROSITE" id="PS51880"/>
    </source>
</evidence>
<dbReference type="Pfam" id="PF06071">
    <property type="entry name" value="YchF-GTPase_C"/>
    <property type="match status" value="1"/>
</dbReference>
<dbReference type="CDD" id="cd01900">
    <property type="entry name" value="YchF"/>
    <property type="match status" value="1"/>
</dbReference>
<dbReference type="InterPro" id="IPR023192">
    <property type="entry name" value="TGS-like_dom_sf"/>
</dbReference>
<dbReference type="CDD" id="cd04867">
    <property type="entry name" value="TGS_YchF_OLA1"/>
    <property type="match status" value="1"/>
</dbReference>
<dbReference type="PRINTS" id="PR00326">
    <property type="entry name" value="GTP1OBG"/>
</dbReference>
<evidence type="ECO:0000256" key="2">
    <source>
        <dbReference type="ARBA" id="ARBA00022840"/>
    </source>
</evidence>
<keyword evidence="3" id="KW-0963">Cytoplasm</keyword>
<dbReference type="EMBL" id="LFMY01000008">
    <property type="protein sequence ID" value="OKL58921.1"/>
    <property type="molecule type" value="Genomic_DNA"/>
</dbReference>
<feature type="domain" description="OBG-type G" evidence="4">
    <location>
        <begin position="21"/>
        <end position="284"/>
    </location>
</feature>
<dbReference type="PROSITE" id="PS51710">
    <property type="entry name" value="G_OBG"/>
    <property type="match status" value="1"/>
</dbReference>
<evidence type="ECO:0000259" key="4">
    <source>
        <dbReference type="PROSITE" id="PS51710"/>
    </source>
</evidence>
<dbReference type="GO" id="GO:0043023">
    <property type="term" value="F:ribosomal large subunit binding"/>
    <property type="evidence" value="ECO:0007669"/>
    <property type="project" value="UniProtKB-UniRule"/>
</dbReference>
<dbReference type="RefSeq" id="XP_020119042.1">
    <property type="nucleotide sequence ID" value="XM_020267995.1"/>
</dbReference>
<dbReference type="GO" id="GO:0005737">
    <property type="term" value="C:cytoplasm"/>
    <property type="evidence" value="ECO:0007669"/>
    <property type="project" value="UniProtKB-SubCell"/>
</dbReference>
<dbReference type="Proteomes" id="UP000214365">
    <property type="component" value="Unassembled WGS sequence"/>
</dbReference>
<dbReference type="Pfam" id="PF01926">
    <property type="entry name" value="MMR_HSR1"/>
    <property type="match status" value="1"/>
</dbReference>
<dbReference type="PROSITE" id="PS51880">
    <property type="entry name" value="TGS"/>
    <property type="match status" value="1"/>
</dbReference>
<dbReference type="InterPro" id="IPR031167">
    <property type="entry name" value="G_OBG"/>
</dbReference>